<name>A0ABQ7MW52_BRACM</name>
<dbReference type="Gene3D" id="3.30.200.20">
    <property type="entry name" value="Phosphorylase Kinase, domain 1"/>
    <property type="match status" value="1"/>
</dbReference>
<dbReference type="PANTHER" id="PTHR48008:SF13">
    <property type="entry name" value="PROTEIN KINASE SUPERFAMILY PROTEIN"/>
    <property type="match status" value="1"/>
</dbReference>
<dbReference type="Gene3D" id="1.10.510.10">
    <property type="entry name" value="Transferase(Phosphotransferase) domain 1"/>
    <property type="match status" value="1"/>
</dbReference>
<sequence length="537" mass="58606">MDEYTSESSSPITRFPVPMFLPMSKEDGLKISVQGFVTSMIPAVDIGNGLTSHFSSCGRICNLDIPRDPITNVVNSKCSFFQLCGGEGAEEKALALDGTDMGGWNVTVKVLPHDDLEFTTDQLAAMSISHFKKTRSEGVSIRGYDNSLPSNDIKSALTKHFASCGEITDVFVLKRRAIIYFFGWHAISKAVELSGSNVGGCGLVVKALPVPKTVPSDILAIYTDSYTPASNLTAASCRAMAILTGIVGPKHRRRKQSSTEPDQYDVESLDHKVHNKHVDSSETEELVTFQGGEDLTICDILDAPGEVIGKSSYGTLYKASLQRSGKVRVLRFLRPVCTVRCDAKEYSDVIETLGFVRHENLVPLLGGGDESIKWSNILSITTGISEALDHLHTGTQKPIVHGNLKSKNVLLNSNFEPRISDYGLHLLLNQTAGQEILDVSAAEGYKAPELVKMKEASKESDVYSLGVIMLELVSSKEAINKGDDHKLYRPEILTSNGCDDLSEEGLLKYFQLAISCCSPSPSLRPNTKQVLRKLQDI</sequence>
<dbReference type="InterPro" id="IPR000719">
    <property type="entry name" value="Prot_kinase_dom"/>
</dbReference>
<reference evidence="2 3" key="1">
    <citation type="submission" date="2021-03" db="EMBL/GenBank/DDBJ databases">
        <authorList>
            <person name="King G.J."/>
            <person name="Bancroft I."/>
            <person name="Baten A."/>
            <person name="Bloomfield J."/>
            <person name="Borpatragohain P."/>
            <person name="He Z."/>
            <person name="Irish N."/>
            <person name="Irwin J."/>
            <person name="Liu K."/>
            <person name="Mauleon R.P."/>
            <person name="Moore J."/>
            <person name="Morris R."/>
            <person name="Ostergaard L."/>
            <person name="Wang B."/>
            <person name="Wells R."/>
        </authorList>
    </citation>
    <scope>NUCLEOTIDE SEQUENCE [LARGE SCALE GENOMIC DNA]</scope>
    <source>
        <strain evidence="2">R-o-18</strain>
        <tissue evidence="2">Leaf</tissue>
    </source>
</reference>
<gene>
    <name evidence="2" type="primary">A03p003430.1_BraROA</name>
    <name evidence="2" type="ORF">IGI04_009035</name>
</gene>
<dbReference type="PANTHER" id="PTHR48008">
    <property type="entry name" value="LEUCINE-RICH REPEAT RECEPTOR-LIKE PROTEIN KINASE IMK3-RELATED"/>
    <property type="match status" value="1"/>
</dbReference>
<feature type="domain" description="Protein kinase" evidence="1">
    <location>
        <begin position="302"/>
        <end position="537"/>
    </location>
</feature>
<dbReference type="PROSITE" id="PS50011">
    <property type="entry name" value="PROTEIN_KINASE_DOM"/>
    <property type="match status" value="1"/>
</dbReference>
<dbReference type="SUPFAM" id="SSF56112">
    <property type="entry name" value="Protein kinase-like (PK-like)"/>
    <property type="match status" value="1"/>
</dbReference>
<dbReference type="Pfam" id="PF00069">
    <property type="entry name" value="Pkinase"/>
    <property type="match status" value="1"/>
</dbReference>
<keyword evidence="3" id="KW-1185">Reference proteome</keyword>
<dbReference type="InterPro" id="IPR035979">
    <property type="entry name" value="RBD_domain_sf"/>
</dbReference>
<dbReference type="EMBL" id="JADBGQ010000003">
    <property type="protein sequence ID" value="KAG5402916.1"/>
    <property type="molecule type" value="Genomic_DNA"/>
</dbReference>
<evidence type="ECO:0000313" key="3">
    <source>
        <dbReference type="Proteomes" id="UP000823674"/>
    </source>
</evidence>
<accession>A0ABQ7MW52</accession>
<evidence type="ECO:0000313" key="2">
    <source>
        <dbReference type="EMBL" id="KAG5402916.1"/>
    </source>
</evidence>
<protein>
    <recommendedName>
        <fullName evidence="1">Protein kinase domain-containing protein</fullName>
    </recommendedName>
</protein>
<dbReference type="Proteomes" id="UP000823674">
    <property type="component" value="Chromosome A03"/>
</dbReference>
<evidence type="ECO:0000259" key="1">
    <source>
        <dbReference type="PROSITE" id="PS50011"/>
    </source>
</evidence>
<proteinExistence type="predicted"/>
<dbReference type="InterPro" id="IPR052451">
    <property type="entry name" value="Ser/Thr_kinase-like"/>
</dbReference>
<dbReference type="InterPro" id="IPR011009">
    <property type="entry name" value="Kinase-like_dom_sf"/>
</dbReference>
<dbReference type="SUPFAM" id="SSF54928">
    <property type="entry name" value="RNA-binding domain, RBD"/>
    <property type="match status" value="1"/>
</dbReference>
<dbReference type="InterPro" id="IPR012677">
    <property type="entry name" value="Nucleotide-bd_a/b_plait_sf"/>
</dbReference>
<comment type="caution">
    <text evidence="2">The sequence shown here is derived from an EMBL/GenBank/DDBJ whole genome shotgun (WGS) entry which is preliminary data.</text>
</comment>
<dbReference type="Gene3D" id="3.30.70.330">
    <property type="match status" value="1"/>
</dbReference>
<organism evidence="2 3">
    <name type="scientific">Brassica rapa subsp. trilocularis</name>
    <dbReference type="NCBI Taxonomy" id="1813537"/>
    <lineage>
        <taxon>Eukaryota</taxon>
        <taxon>Viridiplantae</taxon>
        <taxon>Streptophyta</taxon>
        <taxon>Embryophyta</taxon>
        <taxon>Tracheophyta</taxon>
        <taxon>Spermatophyta</taxon>
        <taxon>Magnoliopsida</taxon>
        <taxon>eudicotyledons</taxon>
        <taxon>Gunneridae</taxon>
        <taxon>Pentapetalae</taxon>
        <taxon>rosids</taxon>
        <taxon>malvids</taxon>
        <taxon>Brassicales</taxon>
        <taxon>Brassicaceae</taxon>
        <taxon>Brassiceae</taxon>
        <taxon>Brassica</taxon>
    </lineage>
</organism>